<name>A0A1G6YUB4_9ACTN</name>
<organism evidence="4 5">
    <name type="scientific">Nocardioides lianchengensis</name>
    <dbReference type="NCBI Taxonomy" id="1045774"/>
    <lineage>
        <taxon>Bacteria</taxon>
        <taxon>Bacillati</taxon>
        <taxon>Actinomycetota</taxon>
        <taxon>Actinomycetes</taxon>
        <taxon>Propionibacteriales</taxon>
        <taxon>Nocardioidaceae</taxon>
        <taxon>Nocardioides</taxon>
    </lineage>
</organism>
<evidence type="ECO:0000256" key="2">
    <source>
        <dbReference type="PROSITE-ProRule" id="PRU00335"/>
    </source>
</evidence>
<reference evidence="4 5" key="1">
    <citation type="submission" date="2016-10" db="EMBL/GenBank/DDBJ databases">
        <authorList>
            <person name="de Groot N.N."/>
        </authorList>
    </citation>
    <scope>NUCLEOTIDE SEQUENCE [LARGE SCALE GENOMIC DNA]</scope>
    <source>
        <strain evidence="4 5">CGMCC 4.6858</strain>
    </source>
</reference>
<dbReference type="PANTHER" id="PTHR30055">
    <property type="entry name" value="HTH-TYPE TRANSCRIPTIONAL REGULATOR RUTR"/>
    <property type="match status" value="1"/>
</dbReference>
<dbReference type="Gene3D" id="1.10.357.10">
    <property type="entry name" value="Tetracycline Repressor, domain 2"/>
    <property type="match status" value="1"/>
</dbReference>
<protein>
    <submittedName>
        <fullName evidence="4">DNA-binding transcriptional regulator, AcrR family</fullName>
    </submittedName>
</protein>
<evidence type="ECO:0000256" key="1">
    <source>
        <dbReference type="ARBA" id="ARBA00023125"/>
    </source>
</evidence>
<keyword evidence="5" id="KW-1185">Reference proteome</keyword>
<dbReference type="STRING" id="1045774.SAMN05421872_112146"/>
<sequence length="172" mass="18402">MLGYERTTTRDIAADAGVNVSLISRYFGSKDGLFAAVVEESSDVLDDGSDLAPDAIVESMIASLAPDAWAEFGHEHPLLLLLRGSGAGEERVSGLRQEALTAAIDRLQRSWADPSLDPATAQLRAELLFALFSGVTLLRSLVPGEPLITRDVDLLRTELERLVRAIVGSADG</sequence>
<dbReference type="Pfam" id="PF00440">
    <property type="entry name" value="TetR_N"/>
    <property type="match status" value="1"/>
</dbReference>
<dbReference type="AlphaFoldDB" id="A0A1G6YUB4"/>
<dbReference type="Proteomes" id="UP000199034">
    <property type="component" value="Unassembled WGS sequence"/>
</dbReference>
<dbReference type="SUPFAM" id="SSF48498">
    <property type="entry name" value="Tetracyclin repressor-like, C-terminal domain"/>
    <property type="match status" value="1"/>
</dbReference>
<proteinExistence type="predicted"/>
<evidence type="ECO:0000259" key="3">
    <source>
        <dbReference type="PROSITE" id="PS50977"/>
    </source>
</evidence>
<dbReference type="InterPro" id="IPR001647">
    <property type="entry name" value="HTH_TetR"/>
</dbReference>
<dbReference type="EMBL" id="FMZM01000012">
    <property type="protein sequence ID" value="SDD93235.1"/>
    <property type="molecule type" value="Genomic_DNA"/>
</dbReference>
<evidence type="ECO:0000313" key="5">
    <source>
        <dbReference type="Proteomes" id="UP000199034"/>
    </source>
</evidence>
<gene>
    <name evidence="4" type="ORF">SAMN05421872_112146</name>
</gene>
<dbReference type="PANTHER" id="PTHR30055:SF235">
    <property type="entry name" value="TRANSCRIPTIONAL REGULATORY PROTEIN"/>
    <property type="match status" value="1"/>
</dbReference>
<dbReference type="Pfam" id="PF17920">
    <property type="entry name" value="TetR_C_16"/>
    <property type="match status" value="1"/>
</dbReference>
<dbReference type="InterPro" id="IPR050109">
    <property type="entry name" value="HTH-type_TetR-like_transc_reg"/>
</dbReference>
<dbReference type="SUPFAM" id="SSF46689">
    <property type="entry name" value="Homeodomain-like"/>
    <property type="match status" value="1"/>
</dbReference>
<dbReference type="GO" id="GO:0000976">
    <property type="term" value="F:transcription cis-regulatory region binding"/>
    <property type="evidence" value="ECO:0007669"/>
    <property type="project" value="TreeGrafter"/>
</dbReference>
<keyword evidence="1 2" id="KW-0238">DNA-binding</keyword>
<accession>A0A1G6YUB4</accession>
<feature type="DNA-binding region" description="H-T-H motif" evidence="2">
    <location>
        <begin position="8"/>
        <end position="27"/>
    </location>
</feature>
<feature type="domain" description="HTH tetR-type" evidence="3">
    <location>
        <begin position="1"/>
        <end position="45"/>
    </location>
</feature>
<dbReference type="GO" id="GO:0003700">
    <property type="term" value="F:DNA-binding transcription factor activity"/>
    <property type="evidence" value="ECO:0007669"/>
    <property type="project" value="TreeGrafter"/>
</dbReference>
<dbReference type="InterPro" id="IPR041678">
    <property type="entry name" value="TetR_C_16"/>
</dbReference>
<evidence type="ECO:0000313" key="4">
    <source>
        <dbReference type="EMBL" id="SDD93235.1"/>
    </source>
</evidence>
<dbReference type="InterPro" id="IPR036271">
    <property type="entry name" value="Tet_transcr_reg_TetR-rel_C_sf"/>
</dbReference>
<dbReference type="PROSITE" id="PS50977">
    <property type="entry name" value="HTH_TETR_2"/>
    <property type="match status" value="1"/>
</dbReference>
<dbReference type="InterPro" id="IPR009057">
    <property type="entry name" value="Homeodomain-like_sf"/>
</dbReference>